<name>A0A8T0X8H3_PANVG</name>
<evidence type="ECO:0000313" key="3">
    <source>
        <dbReference type="Proteomes" id="UP000823388"/>
    </source>
</evidence>
<sequence length="133" mass="14545">MRCAPAPPPPTPRASSAHLRCRRSRPAPAPLLLHRSTPVHRACSTVAPPCAAPALLHRCHALPLCRARRRRKRRRSAHSREPATRAPCSQGWSKPLHRAHAPLTSSRPPTPPASTTRRTADRARNGHRVGPAP</sequence>
<reference evidence="2" key="1">
    <citation type="submission" date="2020-05" db="EMBL/GenBank/DDBJ databases">
        <title>WGS assembly of Panicum virgatum.</title>
        <authorList>
            <person name="Lovell J.T."/>
            <person name="Jenkins J."/>
            <person name="Shu S."/>
            <person name="Juenger T.E."/>
            <person name="Schmutz J."/>
        </authorList>
    </citation>
    <scope>NUCLEOTIDE SEQUENCE</scope>
    <source>
        <strain evidence="2">AP13</strain>
    </source>
</reference>
<feature type="compositionally biased region" description="Pro residues" evidence="1">
    <location>
        <begin position="1"/>
        <end position="12"/>
    </location>
</feature>
<accession>A0A8T0X8H3</accession>
<protein>
    <submittedName>
        <fullName evidence="2">Uncharacterized protein</fullName>
    </submittedName>
</protein>
<organism evidence="2 3">
    <name type="scientific">Panicum virgatum</name>
    <name type="common">Blackwell switchgrass</name>
    <dbReference type="NCBI Taxonomy" id="38727"/>
    <lineage>
        <taxon>Eukaryota</taxon>
        <taxon>Viridiplantae</taxon>
        <taxon>Streptophyta</taxon>
        <taxon>Embryophyta</taxon>
        <taxon>Tracheophyta</taxon>
        <taxon>Spermatophyta</taxon>
        <taxon>Magnoliopsida</taxon>
        <taxon>Liliopsida</taxon>
        <taxon>Poales</taxon>
        <taxon>Poaceae</taxon>
        <taxon>PACMAD clade</taxon>
        <taxon>Panicoideae</taxon>
        <taxon>Panicodae</taxon>
        <taxon>Paniceae</taxon>
        <taxon>Panicinae</taxon>
        <taxon>Panicum</taxon>
        <taxon>Panicum sect. Hiantes</taxon>
    </lineage>
</organism>
<dbReference type="Proteomes" id="UP000823388">
    <property type="component" value="Chromosome 1K"/>
</dbReference>
<feature type="region of interest" description="Disordered" evidence="1">
    <location>
        <begin position="1"/>
        <end position="20"/>
    </location>
</feature>
<feature type="compositionally biased region" description="Basic residues" evidence="1">
    <location>
        <begin position="66"/>
        <end position="77"/>
    </location>
</feature>
<proteinExistence type="predicted"/>
<feature type="compositionally biased region" description="Low complexity" evidence="1">
    <location>
        <begin position="101"/>
        <end position="117"/>
    </location>
</feature>
<evidence type="ECO:0000313" key="2">
    <source>
        <dbReference type="EMBL" id="KAG2655725.1"/>
    </source>
</evidence>
<keyword evidence="3" id="KW-1185">Reference proteome</keyword>
<evidence type="ECO:0000256" key="1">
    <source>
        <dbReference type="SAM" id="MobiDB-lite"/>
    </source>
</evidence>
<dbReference type="AlphaFoldDB" id="A0A8T0X8H3"/>
<comment type="caution">
    <text evidence="2">The sequence shown here is derived from an EMBL/GenBank/DDBJ whole genome shotgun (WGS) entry which is preliminary data.</text>
</comment>
<gene>
    <name evidence="2" type="ORF">PVAP13_1KG033350</name>
</gene>
<dbReference type="EMBL" id="CM029037">
    <property type="protein sequence ID" value="KAG2655725.1"/>
    <property type="molecule type" value="Genomic_DNA"/>
</dbReference>
<feature type="region of interest" description="Disordered" evidence="1">
    <location>
        <begin position="65"/>
        <end position="133"/>
    </location>
</feature>